<protein>
    <submittedName>
        <fullName evidence="1">Uncharacterized protein</fullName>
    </submittedName>
</protein>
<dbReference type="AlphaFoldDB" id="A0A5C5XE49"/>
<evidence type="ECO:0000313" key="1">
    <source>
        <dbReference type="EMBL" id="TWT60671.1"/>
    </source>
</evidence>
<evidence type="ECO:0000313" key="2">
    <source>
        <dbReference type="Proteomes" id="UP000316095"/>
    </source>
</evidence>
<gene>
    <name evidence="1" type="ORF">Pan54_13850</name>
</gene>
<name>A0A5C5XE49_9PLAN</name>
<organism evidence="1 2">
    <name type="scientific">Rubinisphaera italica</name>
    <dbReference type="NCBI Taxonomy" id="2527969"/>
    <lineage>
        <taxon>Bacteria</taxon>
        <taxon>Pseudomonadati</taxon>
        <taxon>Planctomycetota</taxon>
        <taxon>Planctomycetia</taxon>
        <taxon>Planctomycetales</taxon>
        <taxon>Planctomycetaceae</taxon>
        <taxon>Rubinisphaera</taxon>
    </lineage>
</organism>
<comment type="caution">
    <text evidence="1">The sequence shown here is derived from an EMBL/GenBank/DDBJ whole genome shotgun (WGS) entry which is preliminary data.</text>
</comment>
<reference evidence="1 2" key="1">
    <citation type="submission" date="2019-02" db="EMBL/GenBank/DDBJ databases">
        <title>Deep-cultivation of Planctomycetes and their phenomic and genomic characterization uncovers novel biology.</title>
        <authorList>
            <person name="Wiegand S."/>
            <person name="Jogler M."/>
            <person name="Boedeker C."/>
            <person name="Pinto D."/>
            <person name="Vollmers J."/>
            <person name="Rivas-Marin E."/>
            <person name="Kohn T."/>
            <person name="Peeters S.H."/>
            <person name="Heuer A."/>
            <person name="Rast P."/>
            <person name="Oberbeckmann S."/>
            <person name="Bunk B."/>
            <person name="Jeske O."/>
            <person name="Meyerdierks A."/>
            <person name="Storesund J.E."/>
            <person name="Kallscheuer N."/>
            <person name="Luecker S."/>
            <person name="Lage O.M."/>
            <person name="Pohl T."/>
            <person name="Merkel B.J."/>
            <person name="Hornburger P."/>
            <person name="Mueller R.-W."/>
            <person name="Bruemmer F."/>
            <person name="Labrenz M."/>
            <person name="Spormann A.M."/>
            <person name="Op Den Camp H."/>
            <person name="Overmann J."/>
            <person name="Amann R."/>
            <person name="Jetten M.S.M."/>
            <person name="Mascher T."/>
            <person name="Medema M.H."/>
            <person name="Devos D.P."/>
            <person name="Kaster A.-K."/>
            <person name="Ovreas L."/>
            <person name="Rohde M."/>
            <person name="Galperin M.Y."/>
            <person name="Jogler C."/>
        </authorList>
    </citation>
    <scope>NUCLEOTIDE SEQUENCE [LARGE SCALE GENOMIC DNA]</scope>
    <source>
        <strain evidence="1 2">Pan54</strain>
    </source>
</reference>
<proteinExistence type="predicted"/>
<dbReference type="EMBL" id="SJPG01000001">
    <property type="protein sequence ID" value="TWT60671.1"/>
    <property type="molecule type" value="Genomic_DNA"/>
</dbReference>
<sequence>MWLHDRILLLITTPIQSFSVFTFAIGNYETTLTYDFRNTYRVGVRPGSASEQAEYFETRIRPGRKMSKGGYRSIIVLAGGKGEILGQRSYQASPKPVC</sequence>
<dbReference type="Proteomes" id="UP000316095">
    <property type="component" value="Unassembled WGS sequence"/>
</dbReference>
<keyword evidence="2" id="KW-1185">Reference proteome</keyword>
<accession>A0A5C5XE49</accession>